<evidence type="ECO:0000313" key="1">
    <source>
        <dbReference type="EMBL" id="GFN02245.1"/>
    </source>
</evidence>
<evidence type="ECO:0000313" key="2">
    <source>
        <dbReference type="Proteomes" id="UP000498740"/>
    </source>
</evidence>
<protein>
    <submittedName>
        <fullName evidence="1">Uncharacterized protein</fullName>
    </submittedName>
</protein>
<proteinExistence type="predicted"/>
<dbReference type="EMBL" id="BLWD01000001">
    <property type="protein sequence ID" value="GFN02245.1"/>
    <property type="molecule type" value="Genomic_DNA"/>
</dbReference>
<gene>
    <name evidence="1" type="ORF">Smic_08010</name>
</gene>
<comment type="caution">
    <text evidence="1">The sequence shown here is derived from an EMBL/GenBank/DDBJ whole genome shotgun (WGS) entry which is preliminary data.</text>
</comment>
<organism evidence="1 2">
    <name type="scientific">Streptomyces microflavus</name>
    <name type="common">Streptomyces lipmanii</name>
    <dbReference type="NCBI Taxonomy" id="1919"/>
    <lineage>
        <taxon>Bacteria</taxon>
        <taxon>Bacillati</taxon>
        <taxon>Actinomycetota</taxon>
        <taxon>Actinomycetes</taxon>
        <taxon>Kitasatosporales</taxon>
        <taxon>Streptomycetaceae</taxon>
        <taxon>Streptomyces</taxon>
    </lineage>
</organism>
<name>A0A7J0CKG0_STRMI</name>
<dbReference type="Proteomes" id="UP000498740">
    <property type="component" value="Unassembled WGS sequence"/>
</dbReference>
<reference evidence="1 2" key="1">
    <citation type="submission" date="2020-05" db="EMBL/GenBank/DDBJ databases">
        <title>Whole genome shotgun sequence of Streptomyces microflavus NBRC 13062.</title>
        <authorList>
            <person name="Komaki H."/>
            <person name="Tamura T."/>
        </authorList>
    </citation>
    <scope>NUCLEOTIDE SEQUENCE [LARGE SCALE GENOMIC DNA]</scope>
    <source>
        <strain evidence="1 2">NBRC 13062</strain>
    </source>
</reference>
<dbReference type="AlphaFoldDB" id="A0A7J0CKG0"/>
<sequence>MVLVYLMDCPHHGCDRAHPLLCGAAALTSVIRPELRQLRGPKVKVVVSTASRTPRATPPYENPLGDEAHYKGGISPASLDRGKLPWICSRHATLGRGPLGVLGGWIGEVSPIPYTHFMWLIDYIPCSWG</sequence>
<accession>A0A7J0CKG0</accession>